<dbReference type="Proteomes" id="UP000823886">
    <property type="component" value="Unassembled WGS sequence"/>
</dbReference>
<protein>
    <submittedName>
        <fullName evidence="5">GNAT family N-acetyltransferase</fullName>
    </submittedName>
</protein>
<evidence type="ECO:0000256" key="2">
    <source>
        <dbReference type="ARBA" id="ARBA00023315"/>
    </source>
</evidence>
<keyword evidence="2" id="KW-0012">Acyltransferase</keyword>
<comment type="caution">
    <text evidence="5">The sequence shown here is derived from an EMBL/GenBank/DDBJ whole genome shotgun (WGS) entry which is preliminary data.</text>
</comment>
<feature type="domain" description="N-acetyltransferase" evidence="4">
    <location>
        <begin position="3"/>
        <end position="167"/>
    </location>
</feature>
<dbReference type="InterPro" id="IPR051531">
    <property type="entry name" value="N-acetyltransferase"/>
</dbReference>
<evidence type="ECO:0000313" key="5">
    <source>
        <dbReference type="EMBL" id="HJC62876.1"/>
    </source>
</evidence>
<comment type="similarity">
    <text evidence="3">Belongs to the acetyltransferase family. RimJ subfamily.</text>
</comment>
<dbReference type="GO" id="GO:0016747">
    <property type="term" value="F:acyltransferase activity, transferring groups other than amino-acyl groups"/>
    <property type="evidence" value="ECO:0007669"/>
    <property type="project" value="InterPro"/>
</dbReference>
<evidence type="ECO:0000256" key="1">
    <source>
        <dbReference type="ARBA" id="ARBA00022679"/>
    </source>
</evidence>
<organism evidence="5 6">
    <name type="scientific">Candidatus Blautia merdavium</name>
    <dbReference type="NCBI Taxonomy" id="2838494"/>
    <lineage>
        <taxon>Bacteria</taxon>
        <taxon>Bacillati</taxon>
        <taxon>Bacillota</taxon>
        <taxon>Clostridia</taxon>
        <taxon>Lachnospirales</taxon>
        <taxon>Lachnospiraceae</taxon>
        <taxon>Blautia</taxon>
    </lineage>
</organism>
<dbReference type="SUPFAM" id="SSF55729">
    <property type="entry name" value="Acyl-CoA N-acyltransferases (Nat)"/>
    <property type="match status" value="1"/>
</dbReference>
<dbReference type="PROSITE" id="PS51186">
    <property type="entry name" value="GNAT"/>
    <property type="match status" value="1"/>
</dbReference>
<name>A0A9D2TBD9_9FIRM</name>
<reference evidence="5" key="1">
    <citation type="journal article" date="2021" name="PeerJ">
        <title>Extensive microbial diversity within the chicken gut microbiome revealed by metagenomics and culture.</title>
        <authorList>
            <person name="Gilroy R."/>
            <person name="Ravi A."/>
            <person name="Getino M."/>
            <person name="Pursley I."/>
            <person name="Horton D.L."/>
            <person name="Alikhan N.F."/>
            <person name="Baker D."/>
            <person name="Gharbi K."/>
            <person name="Hall N."/>
            <person name="Watson M."/>
            <person name="Adriaenssens E.M."/>
            <person name="Foster-Nyarko E."/>
            <person name="Jarju S."/>
            <person name="Secka A."/>
            <person name="Antonio M."/>
            <person name="Oren A."/>
            <person name="Chaudhuri R.R."/>
            <person name="La Ragione R."/>
            <person name="Hildebrand F."/>
            <person name="Pallen M.J."/>
        </authorList>
    </citation>
    <scope>NUCLEOTIDE SEQUENCE</scope>
    <source>
        <strain evidence="5">ChiBcec2-3848</strain>
    </source>
</reference>
<evidence type="ECO:0000259" key="4">
    <source>
        <dbReference type="PROSITE" id="PS51186"/>
    </source>
</evidence>
<reference evidence="5" key="2">
    <citation type="submission" date="2021-04" db="EMBL/GenBank/DDBJ databases">
        <authorList>
            <person name="Gilroy R."/>
        </authorList>
    </citation>
    <scope>NUCLEOTIDE SEQUENCE</scope>
    <source>
        <strain evidence="5">ChiBcec2-3848</strain>
    </source>
</reference>
<dbReference type="Gene3D" id="3.40.630.30">
    <property type="match status" value="1"/>
</dbReference>
<sequence length="170" mass="19641">MKTELKKWTMEDRESLQKICSSADRRYLAERMPDPYTLEDAQWWLEMVREKDGKDGVFCAVVADGEIVGNISVEKKSDVHRKDAELGYVLQTEQWSRGIMTQAVSQICRIAFEELDLLRITALVYEPNLASRRVLEKNGFCLEGIMKNAVVKGEQIYNLCVYGKLREEQI</sequence>
<dbReference type="PANTHER" id="PTHR43792">
    <property type="entry name" value="GNAT FAMILY, PUTATIVE (AFU_ORTHOLOGUE AFUA_3G00765)-RELATED-RELATED"/>
    <property type="match status" value="1"/>
</dbReference>
<evidence type="ECO:0000256" key="3">
    <source>
        <dbReference type="ARBA" id="ARBA00038502"/>
    </source>
</evidence>
<dbReference type="Pfam" id="PF13302">
    <property type="entry name" value="Acetyltransf_3"/>
    <property type="match status" value="1"/>
</dbReference>
<gene>
    <name evidence="5" type="ORF">H9753_04565</name>
</gene>
<dbReference type="AlphaFoldDB" id="A0A9D2TBD9"/>
<keyword evidence="1" id="KW-0808">Transferase</keyword>
<dbReference type="PANTHER" id="PTHR43792:SF8">
    <property type="entry name" value="[RIBOSOMAL PROTEIN US5]-ALANINE N-ACETYLTRANSFERASE"/>
    <property type="match status" value="1"/>
</dbReference>
<dbReference type="InterPro" id="IPR016181">
    <property type="entry name" value="Acyl_CoA_acyltransferase"/>
</dbReference>
<accession>A0A9D2TBD9</accession>
<dbReference type="EMBL" id="DWVZ01000055">
    <property type="protein sequence ID" value="HJC62876.1"/>
    <property type="molecule type" value="Genomic_DNA"/>
</dbReference>
<evidence type="ECO:0000313" key="6">
    <source>
        <dbReference type="Proteomes" id="UP000823886"/>
    </source>
</evidence>
<proteinExistence type="inferred from homology"/>
<dbReference type="InterPro" id="IPR000182">
    <property type="entry name" value="GNAT_dom"/>
</dbReference>